<reference evidence="1 2" key="1">
    <citation type="submission" date="2024-09" db="EMBL/GenBank/DDBJ databases">
        <authorList>
            <person name="Sun Q."/>
            <person name="Mori K."/>
        </authorList>
    </citation>
    <scope>NUCLEOTIDE SEQUENCE [LARGE SCALE GENOMIC DNA]</scope>
    <source>
        <strain evidence="1 2">TBRC 1432</strain>
    </source>
</reference>
<evidence type="ECO:0000313" key="1">
    <source>
        <dbReference type="EMBL" id="MFC0540430.1"/>
    </source>
</evidence>
<dbReference type="EMBL" id="JBHLUD010000001">
    <property type="protein sequence ID" value="MFC0540430.1"/>
    <property type="molecule type" value="Genomic_DNA"/>
</dbReference>
<evidence type="ECO:0000313" key="2">
    <source>
        <dbReference type="Proteomes" id="UP001589810"/>
    </source>
</evidence>
<protein>
    <submittedName>
        <fullName evidence="1">Uncharacterized protein</fullName>
    </submittedName>
</protein>
<name>A0ABV6MJG4_9PSEU</name>
<keyword evidence="2" id="KW-1185">Reference proteome</keyword>
<gene>
    <name evidence="1" type="ORF">ACFFH7_03005</name>
</gene>
<accession>A0ABV6MJG4</accession>
<proteinExistence type="predicted"/>
<dbReference type="RefSeq" id="WP_273939211.1">
    <property type="nucleotide sequence ID" value="NZ_CP097263.1"/>
</dbReference>
<dbReference type="Proteomes" id="UP001589810">
    <property type="component" value="Unassembled WGS sequence"/>
</dbReference>
<organism evidence="1 2">
    <name type="scientific">Kutzneria chonburiensis</name>
    <dbReference type="NCBI Taxonomy" id="1483604"/>
    <lineage>
        <taxon>Bacteria</taxon>
        <taxon>Bacillati</taxon>
        <taxon>Actinomycetota</taxon>
        <taxon>Actinomycetes</taxon>
        <taxon>Pseudonocardiales</taxon>
        <taxon>Pseudonocardiaceae</taxon>
        <taxon>Kutzneria</taxon>
    </lineage>
</organism>
<sequence>MTVFTPPERALHVRSSIERGRSWQAEHMLGGLRNAVLSLICPRHGVPAVQGRSLHLG</sequence>
<comment type="caution">
    <text evidence="1">The sequence shown here is derived from an EMBL/GenBank/DDBJ whole genome shotgun (WGS) entry which is preliminary data.</text>
</comment>